<evidence type="ECO:0000256" key="4">
    <source>
        <dbReference type="ARBA" id="ARBA00022692"/>
    </source>
</evidence>
<feature type="domain" description="Ion transport" evidence="12">
    <location>
        <begin position="192"/>
        <end position="335"/>
    </location>
</feature>
<feature type="transmembrane region" description="Helical" evidence="11">
    <location>
        <begin position="313"/>
        <end position="334"/>
    </location>
</feature>
<accession>A0A1I8FC61</accession>
<dbReference type="WBParaSite" id="maker-unitig_28963-snap-gene-0.1-mRNA-1">
    <property type="protein sequence ID" value="maker-unitig_28963-snap-gene-0.1-mRNA-1"/>
    <property type="gene ID" value="maker-unitig_28963-snap-gene-0.1"/>
</dbReference>
<dbReference type="PRINTS" id="PR01491">
    <property type="entry name" value="KVCHANNEL"/>
</dbReference>
<evidence type="ECO:0000256" key="10">
    <source>
        <dbReference type="ARBA" id="ARBA00023303"/>
    </source>
</evidence>
<dbReference type="InterPro" id="IPR005821">
    <property type="entry name" value="Ion_trans_dom"/>
</dbReference>
<dbReference type="SUPFAM" id="SSF81324">
    <property type="entry name" value="Voltage-gated potassium channels"/>
    <property type="match status" value="1"/>
</dbReference>
<evidence type="ECO:0000313" key="14">
    <source>
        <dbReference type="WBParaSite" id="maker-unitig_28963-snap-gene-0.1-mRNA-1"/>
    </source>
</evidence>
<evidence type="ECO:0000256" key="7">
    <source>
        <dbReference type="ARBA" id="ARBA00022989"/>
    </source>
</evidence>
<name>A0A1I8FC61_9PLAT</name>
<evidence type="ECO:0000256" key="6">
    <source>
        <dbReference type="ARBA" id="ARBA00022958"/>
    </source>
</evidence>
<keyword evidence="13" id="KW-1185">Reference proteome</keyword>
<reference evidence="14" key="1">
    <citation type="submission" date="2016-11" db="UniProtKB">
        <authorList>
            <consortium name="WormBaseParasite"/>
        </authorList>
    </citation>
    <scope>IDENTIFICATION</scope>
</reference>
<evidence type="ECO:0000256" key="1">
    <source>
        <dbReference type="ARBA" id="ARBA00004141"/>
    </source>
</evidence>
<feature type="transmembrane region" description="Helical" evidence="11">
    <location>
        <begin position="360"/>
        <end position="381"/>
    </location>
</feature>
<keyword evidence="8" id="KW-0406">Ion transport</keyword>
<keyword evidence="4 11" id="KW-0812">Transmembrane</keyword>
<evidence type="ECO:0000256" key="8">
    <source>
        <dbReference type="ARBA" id="ARBA00023065"/>
    </source>
</evidence>
<keyword evidence="10" id="KW-0407">Ion channel</keyword>
<dbReference type="AlphaFoldDB" id="A0A1I8FC61"/>
<evidence type="ECO:0000259" key="12">
    <source>
        <dbReference type="Pfam" id="PF00520"/>
    </source>
</evidence>
<keyword evidence="6" id="KW-0630">Potassium</keyword>
<proteinExistence type="predicted"/>
<dbReference type="GO" id="GO:0001508">
    <property type="term" value="P:action potential"/>
    <property type="evidence" value="ECO:0007669"/>
    <property type="project" value="TreeGrafter"/>
</dbReference>
<dbReference type="InterPro" id="IPR028325">
    <property type="entry name" value="VG_K_chnl"/>
</dbReference>
<dbReference type="Pfam" id="PF00520">
    <property type="entry name" value="Ion_trans"/>
    <property type="match status" value="1"/>
</dbReference>
<keyword evidence="3" id="KW-0633">Potassium transport</keyword>
<dbReference type="PRINTS" id="PR00169">
    <property type="entry name" value="KCHANNEL"/>
</dbReference>
<dbReference type="GO" id="GO:0005251">
    <property type="term" value="F:delayed rectifier potassium channel activity"/>
    <property type="evidence" value="ECO:0007669"/>
    <property type="project" value="TreeGrafter"/>
</dbReference>
<organism evidence="13 14">
    <name type="scientific">Macrostomum lignano</name>
    <dbReference type="NCBI Taxonomy" id="282301"/>
    <lineage>
        <taxon>Eukaryota</taxon>
        <taxon>Metazoa</taxon>
        <taxon>Spiralia</taxon>
        <taxon>Lophotrochozoa</taxon>
        <taxon>Platyhelminthes</taxon>
        <taxon>Rhabditophora</taxon>
        <taxon>Macrostomorpha</taxon>
        <taxon>Macrostomida</taxon>
        <taxon>Macrostomidae</taxon>
        <taxon>Macrostomum</taxon>
    </lineage>
</organism>
<keyword evidence="2" id="KW-0813">Transport</keyword>
<comment type="subcellular location">
    <subcellularLocation>
        <location evidence="1">Membrane</location>
        <topology evidence="1">Multi-pass membrane protein</topology>
    </subcellularLocation>
</comment>
<keyword evidence="5" id="KW-0631">Potassium channel</keyword>
<protein>
    <submittedName>
        <fullName evidence="14">Ion_trans domain-containing protein</fullName>
    </submittedName>
</protein>
<dbReference type="PANTHER" id="PTHR11537:SF113">
    <property type="entry name" value="POTASSIUM VOLTAGE-GATED CHANNEL PROTEIN SHAKER"/>
    <property type="match status" value="1"/>
</dbReference>
<evidence type="ECO:0000256" key="11">
    <source>
        <dbReference type="SAM" id="Phobius"/>
    </source>
</evidence>
<keyword evidence="9 11" id="KW-0472">Membrane</keyword>
<evidence type="ECO:0000256" key="2">
    <source>
        <dbReference type="ARBA" id="ARBA00022448"/>
    </source>
</evidence>
<dbReference type="Gene3D" id="1.10.287.70">
    <property type="match status" value="1"/>
</dbReference>
<dbReference type="GO" id="GO:0008076">
    <property type="term" value="C:voltage-gated potassium channel complex"/>
    <property type="evidence" value="ECO:0007669"/>
    <property type="project" value="InterPro"/>
</dbReference>
<evidence type="ECO:0000256" key="3">
    <source>
        <dbReference type="ARBA" id="ARBA00022538"/>
    </source>
</evidence>
<evidence type="ECO:0000256" key="5">
    <source>
        <dbReference type="ARBA" id="ARBA00022826"/>
    </source>
</evidence>
<dbReference type="Proteomes" id="UP000095280">
    <property type="component" value="Unplaced"/>
</dbReference>
<sequence>PHVDRLANEPDDGCSGKQRQAQAAAAAAAAAAARHDQAARSSAAATCHLMGCCERVSPERFRACHFENPPGHPQPAPRTLLGNPQRRALAREYFLDPAPPHLRGRAAVFNYYQYGGKLKRPPTVTDDIFLCPSWNSTTSSAKLLRPIRRMKATSRRLCCRAPAAEGRLDAVRVPGDQRHGLRGGHPVGGCSVAVSIILFCAETLKEFKDSHCNTREAAAEFPRPFFIIESACTAWFTVELLVRFIVCPCKKAFIKDVKNARWISRAIRARREVERLAGFLRVVRLIRPCSSSPSTSADLQVLVLTFRASIEGLGLFLVALIVCILLFSSTIYYVESEVKGSQDREHPGRVLVPKGPLGKVVGSVCAVAGVLTLAIPVPIITENFNKF</sequence>
<keyword evidence="7 11" id="KW-1133">Transmembrane helix</keyword>
<evidence type="ECO:0000313" key="13">
    <source>
        <dbReference type="Proteomes" id="UP000095280"/>
    </source>
</evidence>
<dbReference type="InterPro" id="IPR003968">
    <property type="entry name" value="K_chnl_volt-dep_Kv"/>
</dbReference>
<evidence type="ECO:0000256" key="9">
    <source>
        <dbReference type="ARBA" id="ARBA00023136"/>
    </source>
</evidence>
<dbReference type="PANTHER" id="PTHR11537">
    <property type="entry name" value="VOLTAGE-GATED POTASSIUM CHANNEL"/>
    <property type="match status" value="1"/>
</dbReference>